<dbReference type="InterPro" id="IPR002711">
    <property type="entry name" value="HNH"/>
</dbReference>
<dbReference type="Gene3D" id="1.10.260.40">
    <property type="entry name" value="lambda repressor-like DNA-binding domains"/>
    <property type="match status" value="1"/>
</dbReference>
<dbReference type="RefSeq" id="WP_167831157.1">
    <property type="nucleotide sequence ID" value="NZ_JAAVUM010000002.1"/>
</dbReference>
<dbReference type="Pfam" id="PF01381">
    <property type="entry name" value="HTH_3"/>
    <property type="match status" value="1"/>
</dbReference>
<protein>
    <submittedName>
        <fullName evidence="2">Helix-turn-helix domain-containing protein</fullName>
    </submittedName>
</protein>
<dbReference type="Proteomes" id="UP000587942">
    <property type="component" value="Unassembled WGS sequence"/>
</dbReference>
<feature type="domain" description="HTH cro/C1-type" evidence="1">
    <location>
        <begin position="7"/>
        <end position="61"/>
    </location>
</feature>
<dbReference type="InterPro" id="IPR003615">
    <property type="entry name" value="HNH_nuc"/>
</dbReference>
<dbReference type="InterPro" id="IPR010982">
    <property type="entry name" value="Lambda_DNA-bd_dom_sf"/>
</dbReference>
<sequence>MNIGELLRTARKEKQITLRQLSDLTHISFSQLGKIERDEHKPTKENSLKIAEALQISPTLLFQILGYEQEPFALSHKIDPLVRYKVFIRDNLKCRICGNGPSKVALDVDLIVPERDGGEIKLENLVSLCKHCLIGRTEFISSEGLAEDLLFKKNKLKSTLNNSH</sequence>
<dbReference type="SMART" id="SM00530">
    <property type="entry name" value="HTH_XRE"/>
    <property type="match status" value="1"/>
</dbReference>
<dbReference type="AlphaFoldDB" id="A0A846TKT9"/>
<dbReference type="GO" id="GO:0004519">
    <property type="term" value="F:endonuclease activity"/>
    <property type="evidence" value="ECO:0007669"/>
    <property type="project" value="InterPro"/>
</dbReference>
<evidence type="ECO:0000313" key="3">
    <source>
        <dbReference type="Proteomes" id="UP000587942"/>
    </source>
</evidence>
<proteinExistence type="predicted"/>
<dbReference type="GO" id="GO:0003677">
    <property type="term" value="F:DNA binding"/>
    <property type="evidence" value="ECO:0007669"/>
    <property type="project" value="InterPro"/>
</dbReference>
<name>A0A846TKT9_9BACI</name>
<dbReference type="GO" id="GO:0008270">
    <property type="term" value="F:zinc ion binding"/>
    <property type="evidence" value="ECO:0007669"/>
    <property type="project" value="InterPro"/>
</dbReference>
<gene>
    <name evidence="2" type="ORF">GWK17_04130</name>
</gene>
<dbReference type="InterPro" id="IPR001387">
    <property type="entry name" value="Cro/C1-type_HTH"/>
</dbReference>
<accession>A0A846TKT9</accession>
<dbReference type="SUPFAM" id="SSF47413">
    <property type="entry name" value="lambda repressor-like DNA-binding domains"/>
    <property type="match status" value="1"/>
</dbReference>
<comment type="caution">
    <text evidence="2">The sequence shown here is derived from an EMBL/GenBank/DDBJ whole genome shotgun (WGS) entry which is preliminary data.</text>
</comment>
<evidence type="ECO:0000313" key="2">
    <source>
        <dbReference type="EMBL" id="NKE04665.1"/>
    </source>
</evidence>
<dbReference type="CDD" id="cd00093">
    <property type="entry name" value="HTH_XRE"/>
    <property type="match status" value="1"/>
</dbReference>
<evidence type="ECO:0000259" key="1">
    <source>
        <dbReference type="PROSITE" id="PS50943"/>
    </source>
</evidence>
<dbReference type="Pfam" id="PF01844">
    <property type="entry name" value="HNH"/>
    <property type="match status" value="1"/>
</dbReference>
<reference evidence="2 3" key="1">
    <citation type="submission" date="2020-03" db="EMBL/GenBank/DDBJ databases">
        <authorList>
            <person name="Sun Q."/>
        </authorList>
    </citation>
    <scope>NUCLEOTIDE SEQUENCE [LARGE SCALE GENOMIC DNA]</scope>
    <source>
        <strain evidence="2 3">KACC 21451</strain>
    </source>
</reference>
<dbReference type="CDD" id="cd00085">
    <property type="entry name" value="HNHc"/>
    <property type="match status" value="1"/>
</dbReference>
<dbReference type="EMBL" id="JAAVUM010000002">
    <property type="protein sequence ID" value="NKE04665.1"/>
    <property type="molecule type" value="Genomic_DNA"/>
</dbReference>
<organism evidence="2 3">
    <name type="scientific">Mesobacillus selenatarsenatis</name>
    <dbReference type="NCBI Taxonomy" id="388741"/>
    <lineage>
        <taxon>Bacteria</taxon>
        <taxon>Bacillati</taxon>
        <taxon>Bacillota</taxon>
        <taxon>Bacilli</taxon>
        <taxon>Bacillales</taxon>
        <taxon>Bacillaceae</taxon>
        <taxon>Mesobacillus</taxon>
    </lineage>
</organism>
<dbReference type="PROSITE" id="PS50943">
    <property type="entry name" value="HTH_CROC1"/>
    <property type="match status" value="1"/>
</dbReference>
<dbReference type="Gene3D" id="1.10.30.50">
    <property type="match status" value="1"/>
</dbReference>